<dbReference type="InterPro" id="IPR036869">
    <property type="entry name" value="J_dom_sf"/>
</dbReference>
<organism evidence="4 5">
    <name type="scientific">Daphnia sinensis</name>
    <dbReference type="NCBI Taxonomy" id="1820382"/>
    <lineage>
        <taxon>Eukaryota</taxon>
        <taxon>Metazoa</taxon>
        <taxon>Ecdysozoa</taxon>
        <taxon>Arthropoda</taxon>
        <taxon>Crustacea</taxon>
        <taxon>Branchiopoda</taxon>
        <taxon>Diplostraca</taxon>
        <taxon>Cladocera</taxon>
        <taxon>Anomopoda</taxon>
        <taxon>Daphniidae</taxon>
        <taxon>Daphnia</taxon>
        <taxon>Daphnia similis group</taxon>
    </lineage>
</organism>
<dbReference type="CDD" id="cd06257">
    <property type="entry name" value="DnaJ"/>
    <property type="match status" value="1"/>
</dbReference>
<keyword evidence="1" id="KW-0143">Chaperone</keyword>
<dbReference type="GO" id="GO:0051082">
    <property type="term" value="F:unfolded protein binding"/>
    <property type="evidence" value="ECO:0007669"/>
    <property type="project" value="InterPro"/>
</dbReference>
<evidence type="ECO:0000256" key="2">
    <source>
        <dbReference type="SAM" id="MobiDB-lite"/>
    </source>
</evidence>
<dbReference type="SMART" id="SM00271">
    <property type="entry name" value="DnaJ"/>
    <property type="match status" value="1"/>
</dbReference>
<feature type="region of interest" description="Disordered" evidence="2">
    <location>
        <begin position="267"/>
        <end position="293"/>
    </location>
</feature>
<protein>
    <recommendedName>
        <fullName evidence="3">J domain-containing protein</fullName>
    </recommendedName>
</protein>
<dbReference type="InterPro" id="IPR043183">
    <property type="entry name" value="DNJB2/6-like"/>
</dbReference>
<feature type="compositionally biased region" description="Low complexity" evidence="2">
    <location>
        <begin position="267"/>
        <end position="279"/>
    </location>
</feature>
<keyword evidence="5" id="KW-1185">Reference proteome</keyword>
<comment type="caution">
    <text evidence="4">The sequence shown here is derived from an EMBL/GenBank/DDBJ whole genome shotgun (WGS) entry which is preliminary data.</text>
</comment>
<dbReference type="Proteomes" id="UP000820818">
    <property type="component" value="Linkage Group LG7"/>
</dbReference>
<evidence type="ECO:0000313" key="5">
    <source>
        <dbReference type="Proteomes" id="UP000820818"/>
    </source>
</evidence>
<feature type="compositionally biased region" description="Acidic residues" evidence="2">
    <location>
        <begin position="40"/>
        <end position="53"/>
    </location>
</feature>
<dbReference type="PANTHER" id="PTHR45168:SF3">
    <property type="entry name" value="DNAJ HEAT SHOCK PROTEIN FAMILY (HSP40) MEMBER B2"/>
    <property type="match status" value="1"/>
</dbReference>
<feature type="compositionally biased region" description="Basic and acidic residues" evidence="2">
    <location>
        <begin position="91"/>
        <end position="108"/>
    </location>
</feature>
<feature type="compositionally biased region" description="Low complexity" evidence="2">
    <location>
        <begin position="76"/>
        <end position="90"/>
    </location>
</feature>
<dbReference type="InterPro" id="IPR018253">
    <property type="entry name" value="DnaJ_domain_CS"/>
</dbReference>
<dbReference type="InterPro" id="IPR001623">
    <property type="entry name" value="DnaJ_domain"/>
</dbReference>
<sequence>MGPVRKTDGASSSSGAETTKPYTRRPQDERCRKRLRVERDSDDDVQILEDEETGLPSGRTSQKLSDKESSACKEPGTSGRSGWSKSSSTSDKSKSERKGKGKGLKEESTSAAEEADPSTTMVDYYKVLEIQRSATTTDIKKSYRRLALKWHPDKNPDNQEEATSRFRELSEAYEVLIDEKKRKIYDQYGKEGLLNSGRPTSGHHRSRGDHGGNFGGFDSFGFGSPFDFGFGFTGFAFRDPEEVFKEFFRGDPMADLMDDFFGNDPFFGGSRNRSNNNNRAQRPSVSGGLSRQPNNSLASPFFSPMGFGLGGPMGLSNFFGMHDSMGTGVGGSEFFSTTTFGVGAGGQPVPAVKRTSTSTRVSNGKKIVTKKVVENGVETVTVSENGVLKSKTINGVSQAIAY</sequence>
<proteinExistence type="predicted"/>
<dbReference type="Pfam" id="PF00226">
    <property type="entry name" value="DnaJ"/>
    <property type="match status" value="1"/>
</dbReference>
<feature type="compositionally biased region" description="Polar residues" evidence="2">
    <location>
        <begin position="280"/>
        <end position="293"/>
    </location>
</feature>
<accession>A0AAD5PSM1</accession>
<dbReference type="PANTHER" id="PTHR45168">
    <property type="entry name" value="DNAJ HOMOLOG SUBFAMILY B MEMBER 2"/>
    <property type="match status" value="1"/>
</dbReference>
<dbReference type="Gene3D" id="1.10.287.110">
    <property type="entry name" value="DnaJ domain"/>
    <property type="match status" value="1"/>
</dbReference>
<dbReference type="EMBL" id="WJBH02000007">
    <property type="protein sequence ID" value="KAI9555389.1"/>
    <property type="molecule type" value="Genomic_DNA"/>
</dbReference>
<evidence type="ECO:0000256" key="1">
    <source>
        <dbReference type="ARBA" id="ARBA00023186"/>
    </source>
</evidence>
<dbReference type="PROSITE" id="PS00636">
    <property type="entry name" value="DNAJ_1"/>
    <property type="match status" value="1"/>
</dbReference>
<evidence type="ECO:0000259" key="3">
    <source>
        <dbReference type="PROSITE" id="PS50076"/>
    </source>
</evidence>
<dbReference type="AlphaFoldDB" id="A0AAD5PSM1"/>
<dbReference type="PROSITE" id="PS50076">
    <property type="entry name" value="DNAJ_2"/>
    <property type="match status" value="1"/>
</dbReference>
<name>A0AAD5PSM1_9CRUS</name>
<evidence type="ECO:0000313" key="4">
    <source>
        <dbReference type="EMBL" id="KAI9555389.1"/>
    </source>
</evidence>
<feature type="compositionally biased region" description="Polar residues" evidence="2">
    <location>
        <begin position="9"/>
        <end position="21"/>
    </location>
</feature>
<gene>
    <name evidence="4" type="ORF">GHT06_017904</name>
</gene>
<dbReference type="PRINTS" id="PR00625">
    <property type="entry name" value="JDOMAIN"/>
</dbReference>
<reference evidence="4 5" key="1">
    <citation type="submission" date="2022-05" db="EMBL/GenBank/DDBJ databases">
        <title>A multi-omics perspective on studying reproductive biology in Daphnia sinensis.</title>
        <authorList>
            <person name="Jia J."/>
        </authorList>
    </citation>
    <scope>NUCLEOTIDE SEQUENCE [LARGE SCALE GENOMIC DNA]</scope>
    <source>
        <strain evidence="4 5">WSL</strain>
    </source>
</reference>
<dbReference type="GO" id="GO:0030544">
    <property type="term" value="F:Hsp70 protein binding"/>
    <property type="evidence" value="ECO:0007669"/>
    <property type="project" value="InterPro"/>
</dbReference>
<dbReference type="SUPFAM" id="SSF46565">
    <property type="entry name" value="Chaperone J-domain"/>
    <property type="match status" value="1"/>
</dbReference>
<feature type="domain" description="J" evidence="3">
    <location>
        <begin position="123"/>
        <end position="189"/>
    </location>
</feature>
<feature type="region of interest" description="Disordered" evidence="2">
    <location>
        <begin position="1"/>
        <end position="118"/>
    </location>
</feature>